<accession>A0A7R9A044</accession>
<dbReference type="EMBL" id="LR899597">
    <property type="protein sequence ID" value="CAD7240971.1"/>
    <property type="molecule type" value="Genomic_DNA"/>
</dbReference>
<evidence type="ECO:0000313" key="7">
    <source>
        <dbReference type="Proteomes" id="UP000677054"/>
    </source>
</evidence>
<keyword evidence="3 5" id="KW-1133">Transmembrane helix</keyword>
<gene>
    <name evidence="6" type="ORF">DSTB1V02_LOCUS973</name>
</gene>
<feature type="transmembrane region" description="Helical" evidence="5">
    <location>
        <begin position="33"/>
        <end position="59"/>
    </location>
</feature>
<evidence type="ECO:0000256" key="1">
    <source>
        <dbReference type="ARBA" id="ARBA00004141"/>
    </source>
</evidence>
<dbReference type="InterPro" id="IPR018499">
    <property type="entry name" value="Tetraspanin/Peripherin"/>
</dbReference>
<name>A0A7R9A044_9CRUS</name>
<evidence type="ECO:0000256" key="2">
    <source>
        <dbReference type="ARBA" id="ARBA00022692"/>
    </source>
</evidence>
<dbReference type="OrthoDB" id="10051670at2759"/>
<dbReference type="EMBL" id="CAJPEV010000080">
    <property type="protein sequence ID" value="CAG0880235.1"/>
    <property type="molecule type" value="Genomic_DNA"/>
</dbReference>
<evidence type="ECO:0000256" key="5">
    <source>
        <dbReference type="SAM" id="Phobius"/>
    </source>
</evidence>
<protein>
    <submittedName>
        <fullName evidence="6">Uncharacterized protein</fullName>
    </submittedName>
</protein>
<keyword evidence="7" id="KW-1185">Reference proteome</keyword>
<dbReference type="GO" id="GO:0005886">
    <property type="term" value="C:plasma membrane"/>
    <property type="evidence" value="ECO:0007669"/>
    <property type="project" value="TreeGrafter"/>
</dbReference>
<organism evidence="6">
    <name type="scientific">Darwinula stevensoni</name>
    <dbReference type="NCBI Taxonomy" id="69355"/>
    <lineage>
        <taxon>Eukaryota</taxon>
        <taxon>Metazoa</taxon>
        <taxon>Ecdysozoa</taxon>
        <taxon>Arthropoda</taxon>
        <taxon>Crustacea</taxon>
        <taxon>Oligostraca</taxon>
        <taxon>Ostracoda</taxon>
        <taxon>Podocopa</taxon>
        <taxon>Podocopida</taxon>
        <taxon>Darwinulocopina</taxon>
        <taxon>Darwinuloidea</taxon>
        <taxon>Darwinulidae</taxon>
        <taxon>Darwinula</taxon>
    </lineage>
</organism>
<dbReference type="PANTHER" id="PTHR19282:SF534">
    <property type="entry name" value="TETRASPANIN FAMILY-RELATED"/>
    <property type="match status" value="1"/>
</dbReference>
<reference evidence="6" key="1">
    <citation type="submission" date="2020-11" db="EMBL/GenBank/DDBJ databases">
        <authorList>
            <person name="Tran Van P."/>
        </authorList>
    </citation>
    <scope>NUCLEOTIDE SEQUENCE</scope>
</reference>
<dbReference type="Pfam" id="PF00335">
    <property type="entry name" value="Tetraspanin"/>
    <property type="match status" value="1"/>
</dbReference>
<keyword evidence="4 5" id="KW-0472">Membrane</keyword>
<dbReference type="Proteomes" id="UP000677054">
    <property type="component" value="Unassembled WGS sequence"/>
</dbReference>
<dbReference type="PANTHER" id="PTHR19282">
    <property type="entry name" value="TETRASPANIN"/>
    <property type="match status" value="1"/>
</dbReference>
<sequence>MDLLAAVVFSLALWIRFEEDFKHWVFELKMQHFWTGAYVLLAAACLVMIISFFGCCGAIMENPCMLTTVCDSGTRKETHGGVYRCENARYSVLLGICFVIGLAGSAYILDHGIENSKIKPWLRGRFLELIARYDTEPRARRIVDMIQEYVRR</sequence>
<evidence type="ECO:0000256" key="4">
    <source>
        <dbReference type="ARBA" id="ARBA00023136"/>
    </source>
</evidence>
<dbReference type="AlphaFoldDB" id="A0A7R9A044"/>
<evidence type="ECO:0000313" key="6">
    <source>
        <dbReference type="EMBL" id="CAD7240971.1"/>
    </source>
</evidence>
<evidence type="ECO:0000256" key="3">
    <source>
        <dbReference type="ARBA" id="ARBA00022989"/>
    </source>
</evidence>
<keyword evidence="2 5" id="KW-0812">Transmembrane</keyword>
<feature type="transmembrane region" description="Helical" evidence="5">
    <location>
        <begin position="90"/>
        <end position="109"/>
    </location>
</feature>
<comment type="subcellular location">
    <subcellularLocation>
        <location evidence="1">Membrane</location>
        <topology evidence="1">Multi-pass membrane protein</topology>
    </subcellularLocation>
</comment>
<proteinExistence type="predicted"/>